<proteinExistence type="inferred from homology"/>
<dbReference type="GO" id="GO:0033862">
    <property type="term" value="F:UMP kinase activity"/>
    <property type="evidence" value="ECO:0007669"/>
    <property type="project" value="UniProtKB-EC"/>
</dbReference>
<evidence type="ECO:0000256" key="11">
    <source>
        <dbReference type="ARBA" id="ARBA00022975"/>
    </source>
</evidence>
<dbReference type="FunFam" id="3.40.1160.10:FF:000001">
    <property type="entry name" value="Uridylate kinase"/>
    <property type="match status" value="1"/>
</dbReference>
<evidence type="ECO:0000256" key="4">
    <source>
        <dbReference type="ARBA" id="ARBA00012899"/>
    </source>
</evidence>
<keyword evidence="11" id="KW-0665">Pyrimidine biosynthesis</keyword>
<dbReference type="GO" id="GO:0044210">
    <property type="term" value="P:'de novo' CTP biosynthetic process"/>
    <property type="evidence" value="ECO:0007669"/>
    <property type="project" value="UniProtKB-UniPathway"/>
</dbReference>
<comment type="subcellular location">
    <subcellularLocation>
        <location evidence="1">Cytoplasm</location>
    </subcellularLocation>
</comment>
<dbReference type="CDD" id="cd04254">
    <property type="entry name" value="AAK_UMPK-PyrH-Ec"/>
    <property type="match status" value="1"/>
</dbReference>
<evidence type="ECO:0000256" key="12">
    <source>
        <dbReference type="ARBA" id="ARBA00032092"/>
    </source>
</evidence>
<organism evidence="15">
    <name type="scientific">marine metagenome</name>
    <dbReference type="NCBI Taxonomy" id="408172"/>
    <lineage>
        <taxon>unclassified sequences</taxon>
        <taxon>metagenomes</taxon>
        <taxon>ecological metagenomes</taxon>
    </lineage>
</organism>
<sequence>MSKSVYKRVLLKLSGESLAEQDGGFGIDVEAIKNLAKEVLDGKNLGVEMAIVIGGGNIFRGATASNLGMERVTGDYMGMLATIINALALQHALEDVGVQTRVQTAIEIPQVAETYIRRRAIRHLEKGRVVIFAAGTGNPYFTTDTAASLRAVEIGADVIFKATKVDGIYSADPMEDDSAVKFSQLSYLEILKKGLQVMDSTSVSLCMDNKLPMIIFNVREKSSIKKVLMGEKIGTLVGVNS</sequence>
<name>A0A382BQU4_9ZZZZ</name>
<keyword evidence="8" id="KW-0547">Nucleotide-binding</keyword>
<dbReference type="EC" id="2.7.4.22" evidence="4"/>
<evidence type="ECO:0000256" key="3">
    <source>
        <dbReference type="ARBA" id="ARBA00007614"/>
    </source>
</evidence>
<dbReference type="Gene3D" id="3.40.1160.10">
    <property type="entry name" value="Acetylglutamate kinase-like"/>
    <property type="match status" value="1"/>
</dbReference>
<evidence type="ECO:0000256" key="8">
    <source>
        <dbReference type="ARBA" id="ARBA00022741"/>
    </source>
</evidence>
<keyword evidence="9" id="KW-0418">Kinase</keyword>
<dbReference type="EMBL" id="UINC01030942">
    <property type="protein sequence ID" value="SVB16175.1"/>
    <property type="molecule type" value="Genomic_DNA"/>
</dbReference>
<dbReference type="GO" id="GO:0005737">
    <property type="term" value="C:cytoplasm"/>
    <property type="evidence" value="ECO:0007669"/>
    <property type="project" value="UniProtKB-SubCell"/>
</dbReference>
<evidence type="ECO:0000256" key="13">
    <source>
        <dbReference type="ARBA" id="ARBA00047767"/>
    </source>
</evidence>
<dbReference type="HAMAP" id="MF_01220_B">
    <property type="entry name" value="PyrH_B"/>
    <property type="match status" value="1"/>
</dbReference>
<evidence type="ECO:0000256" key="6">
    <source>
        <dbReference type="ARBA" id="ARBA00022490"/>
    </source>
</evidence>
<dbReference type="InterPro" id="IPR015963">
    <property type="entry name" value="Uridylate_kinase_bac"/>
</dbReference>
<keyword evidence="10" id="KW-0067">ATP-binding</keyword>
<dbReference type="UniPathway" id="UPA00159">
    <property type="reaction ID" value="UER00275"/>
</dbReference>
<protein>
    <recommendedName>
        <fullName evidence="5">Uridylate kinase</fullName>
        <ecNumber evidence="4">2.7.4.22</ecNumber>
    </recommendedName>
    <alternativeName>
        <fullName evidence="12">Uridine monophosphate kinase</fullName>
    </alternativeName>
</protein>
<evidence type="ECO:0000259" key="14">
    <source>
        <dbReference type="Pfam" id="PF00696"/>
    </source>
</evidence>
<dbReference type="PIRSF" id="PIRSF005650">
    <property type="entry name" value="Uridylate_kin"/>
    <property type="match status" value="1"/>
</dbReference>
<dbReference type="InterPro" id="IPR036393">
    <property type="entry name" value="AceGlu_kinase-like_sf"/>
</dbReference>
<reference evidence="15" key="1">
    <citation type="submission" date="2018-05" db="EMBL/GenBank/DDBJ databases">
        <authorList>
            <person name="Lanie J.A."/>
            <person name="Ng W.-L."/>
            <person name="Kazmierczak K.M."/>
            <person name="Andrzejewski T.M."/>
            <person name="Davidsen T.M."/>
            <person name="Wayne K.J."/>
            <person name="Tettelin H."/>
            <person name="Glass J.I."/>
            <person name="Rusch D."/>
            <person name="Podicherti R."/>
            <person name="Tsui H.-C.T."/>
            <person name="Winkler M.E."/>
        </authorList>
    </citation>
    <scope>NUCLEOTIDE SEQUENCE</scope>
</reference>
<keyword evidence="6" id="KW-0963">Cytoplasm</keyword>
<dbReference type="GO" id="GO:0005524">
    <property type="term" value="F:ATP binding"/>
    <property type="evidence" value="ECO:0007669"/>
    <property type="project" value="UniProtKB-KW"/>
</dbReference>
<accession>A0A382BQU4</accession>
<evidence type="ECO:0000256" key="7">
    <source>
        <dbReference type="ARBA" id="ARBA00022679"/>
    </source>
</evidence>
<comment type="similarity">
    <text evidence="3">Belongs to the UMP kinase family.</text>
</comment>
<evidence type="ECO:0000256" key="10">
    <source>
        <dbReference type="ARBA" id="ARBA00022840"/>
    </source>
</evidence>
<feature type="domain" description="Aspartate/glutamate/uridylate kinase" evidence="14">
    <location>
        <begin position="7"/>
        <end position="217"/>
    </location>
</feature>
<gene>
    <name evidence="15" type="ORF">METZ01_LOCUS169029</name>
</gene>
<evidence type="ECO:0000256" key="9">
    <source>
        <dbReference type="ARBA" id="ARBA00022777"/>
    </source>
</evidence>
<evidence type="ECO:0000313" key="15">
    <source>
        <dbReference type="EMBL" id="SVB16175.1"/>
    </source>
</evidence>
<evidence type="ECO:0000256" key="1">
    <source>
        <dbReference type="ARBA" id="ARBA00004496"/>
    </source>
</evidence>
<comment type="catalytic activity">
    <reaction evidence="13">
        <text>UMP + ATP = UDP + ADP</text>
        <dbReference type="Rhea" id="RHEA:24400"/>
        <dbReference type="ChEBI" id="CHEBI:30616"/>
        <dbReference type="ChEBI" id="CHEBI:57865"/>
        <dbReference type="ChEBI" id="CHEBI:58223"/>
        <dbReference type="ChEBI" id="CHEBI:456216"/>
        <dbReference type="EC" id="2.7.4.22"/>
    </reaction>
</comment>
<dbReference type="SUPFAM" id="SSF53633">
    <property type="entry name" value="Carbamate kinase-like"/>
    <property type="match status" value="1"/>
</dbReference>
<dbReference type="NCBIfam" id="TIGR02075">
    <property type="entry name" value="pyrH_bact"/>
    <property type="match status" value="1"/>
</dbReference>
<dbReference type="InterPro" id="IPR011817">
    <property type="entry name" value="Uridylate_kinase"/>
</dbReference>
<dbReference type="Pfam" id="PF00696">
    <property type="entry name" value="AA_kinase"/>
    <property type="match status" value="1"/>
</dbReference>
<comment type="pathway">
    <text evidence="2">Pyrimidine metabolism; CTP biosynthesis via de novo pathway; UDP from UMP (UMPK route): step 1/1.</text>
</comment>
<dbReference type="PANTHER" id="PTHR42833:SF4">
    <property type="entry name" value="URIDYLATE KINASE PUMPKIN, CHLOROPLASTIC"/>
    <property type="match status" value="1"/>
</dbReference>
<dbReference type="PANTHER" id="PTHR42833">
    <property type="entry name" value="URIDYLATE KINASE"/>
    <property type="match status" value="1"/>
</dbReference>
<keyword evidence="7" id="KW-0808">Transferase</keyword>
<evidence type="ECO:0000256" key="2">
    <source>
        <dbReference type="ARBA" id="ARBA00004791"/>
    </source>
</evidence>
<dbReference type="InterPro" id="IPR001048">
    <property type="entry name" value="Asp/Glu/Uridylate_kinase"/>
</dbReference>
<dbReference type="GO" id="GO:0006225">
    <property type="term" value="P:UDP biosynthetic process"/>
    <property type="evidence" value="ECO:0007669"/>
    <property type="project" value="TreeGrafter"/>
</dbReference>
<dbReference type="AlphaFoldDB" id="A0A382BQU4"/>
<evidence type="ECO:0000256" key="5">
    <source>
        <dbReference type="ARBA" id="ARBA00016403"/>
    </source>
</evidence>